<name>A0A8K0CZ57_IGNLU</name>
<accession>A0A8K0CZ57</accession>
<dbReference type="Proteomes" id="UP000801492">
    <property type="component" value="Unassembled WGS sequence"/>
</dbReference>
<keyword evidence="2" id="KW-1185">Reference proteome</keyword>
<dbReference type="EMBL" id="VTPC01005136">
    <property type="protein sequence ID" value="KAF2896423.1"/>
    <property type="molecule type" value="Genomic_DNA"/>
</dbReference>
<organism evidence="1 2">
    <name type="scientific">Ignelater luminosus</name>
    <name type="common">Cucubano</name>
    <name type="synonym">Pyrophorus luminosus</name>
    <dbReference type="NCBI Taxonomy" id="2038154"/>
    <lineage>
        <taxon>Eukaryota</taxon>
        <taxon>Metazoa</taxon>
        <taxon>Ecdysozoa</taxon>
        <taxon>Arthropoda</taxon>
        <taxon>Hexapoda</taxon>
        <taxon>Insecta</taxon>
        <taxon>Pterygota</taxon>
        <taxon>Neoptera</taxon>
        <taxon>Endopterygota</taxon>
        <taxon>Coleoptera</taxon>
        <taxon>Polyphaga</taxon>
        <taxon>Elateriformia</taxon>
        <taxon>Elateroidea</taxon>
        <taxon>Elateridae</taxon>
        <taxon>Agrypninae</taxon>
        <taxon>Pyrophorini</taxon>
        <taxon>Ignelater</taxon>
    </lineage>
</organism>
<reference evidence="1" key="1">
    <citation type="submission" date="2019-08" db="EMBL/GenBank/DDBJ databases">
        <title>The genome of the North American firefly Photinus pyralis.</title>
        <authorList>
            <consortium name="Photinus pyralis genome working group"/>
            <person name="Fallon T.R."/>
            <person name="Sander Lower S.E."/>
            <person name="Weng J.-K."/>
        </authorList>
    </citation>
    <scope>NUCLEOTIDE SEQUENCE</scope>
    <source>
        <strain evidence="1">TRF0915ILg1</strain>
        <tissue evidence="1">Whole body</tissue>
    </source>
</reference>
<evidence type="ECO:0000313" key="1">
    <source>
        <dbReference type="EMBL" id="KAF2896423.1"/>
    </source>
</evidence>
<proteinExistence type="predicted"/>
<evidence type="ECO:0000313" key="2">
    <source>
        <dbReference type="Proteomes" id="UP000801492"/>
    </source>
</evidence>
<protein>
    <submittedName>
        <fullName evidence="1">Uncharacterized protein</fullName>
    </submittedName>
</protein>
<sequence length="268" mass="30190">MFQNAQLSKTGYQEFVLKINVKVQKKNGQAVLESEQYALGYGGSSKAKNEGGFRLGWHKPHAEGEKLEERILVMELRMFYDLRSLSFELANHSSPPIHKDKKMADVSFMLPLSTYLLNYRSSGLLLIPQMRKLFDNAFIKTDSIQTAVNGFKKAGIHPLNPKIFLDWMVEPAETTSGSMEDYTVKKKKTLIHHLKFVTFHQEHPRSRGPYHQATGKEHSSTANVLCTAKNTSGRIDAEQFYANGIPSCSDSINTFVGTLKQVVSLPHV</sequence>
<comment type="caution">
    <text evidence="1">The sequence shown here is derived from an EMBL/GenBank/DDBJ whole genome shotgun (WGS) entry which is preliminary data.</text>
</comment>
<gene>
    <name evidence="1" type="ORF">ILUMI_09752</name>
</gene>
<dbReference type="OrthoDB" id="6781698at2759"/>
<dbReference type="AlphaFoldDB" id="A0A8K0CZ57"/>